<comment type="similarity">
    <text evidence="17">Belongs to the NnrD/CARKD family.</text>
</comment>
<evidence type="ECO:0000256" key="3">
    <source>
        <dbReference type="ARBA" id="ARBA00006001"/>
    </source>
</evidence>
<feature type="binding site" evidence="17">
    <location>
        <position position="354"/>
    </location>
    <ligand>
        <name>(6S)-NADPHX</name>
        <dbReference type="ChEBI" id="CHEBI:64076"/>
    </ligand>
</feature>
<keyword evidence="9 18" id="KW-0630">Potassium</keyword>
<comment type="catalytic activity">
    <reaction evidence="15 17 19">
        <text>(6S)-NADHX + ADP = AMP + phosphate + NADH + H(+)</text>
        <dbReference type="Rhea" id="RHEA:32223"/>
        <dbReference type="ChEBI" id="CHEBI:15378"/>
        <dbReference type="ChEBI" id="CHEBI:43474"/>
        <dbReference type="ChEBI" id="CHEBI:57945"/>
        <dbReference type="ChEBI" id="CHEBI:64074"/>
        <dbReference type="ChEBI" id="CHEBI:456215"/>
        <dbReference type="ChEBI" id="CHEBI:456216"/>
        <dbReference type="EC" id="4.2.1.136"/>
    </reaction>
</comment>
<dbReference type="InterPro" id="IPR000631">
    <property type="entry name" value="CARKD"/>
</dbReference>
<evidence type="ECO:0000256" key="19">
    <source>
        <dbReference type="PIRNR" id="PIRNR017184"/>
    </source>
</evidence>
<feature type="binding site" evidence="18">
    <location>
        <begin position="59"/>
        <end position="63"/>
    </location>
    <ligand>
        <name>(6S)-NADPHX</name>
        <dbReference type="ChEBI" id="CHEBI:64076"/>
    </ligand>
</feature>
<dbReference type="EC" id="5.1.99.6" evidence="19"/>
<feature type="binding site" evidence="18">
    <location>
        <position position="60"/>
    </location>
    <ligand>
        <name>K(+)</name>
        <dbReference type="ChEBI" id="CHEBI:29103"/>
    </ligand>
</feature>
<protein>
    <recommendedName>
        <fullName evidence="19">Bifunctional NAD(P)H-hydrate repair enzyme</fullName>
    </recommendedName>
    <alternativeName>
        <fullName evidence="19">Nicotinamide nucleotide repair protein</fullName>
    </alternativeName>
    <domain>
        <recommendedName>
            <fullName evidence="19">ADP-dependent (S)-NAD(P)H-hydrate dehydratase</fullName>
            <ecNumber evidence="19">4.2.1.136</ecNumber>
        </recommendedName>
        <alternativeName>
            <fullName evidence="19">ADP-dependent NAD(P)HX dehydratase</fullName>
        </alternativeName>
    </domain>
    <domain>
        <recommendedName>
            <fullName evidence="19">NAD(P)H-hydrate epimerase</fullName>
            <ecNumber evidence="19">5.1.99.6</ecNumber>
        </recommendedName>
    </domain>
</protein>
<dbReference type="EMBL" id="JBHLZU010000020">
    <property type="protein sequence ID" value="MFB9907106.1"/>
    <property type="molecule type" value="Genomic_DNA"/>
</dbReference>
<comment type="function">
    <text evidence="14 19">Bifunctional enzyme that catalyzes the epimerization of the S- and R-forms of NAD(P)HX and the dehydration of the S-form of NAD(P)HX at the expense of ADP, which is converted to AMP. This allows the repair of both epimers of NAD(P)HX, a damaged form of NAD(P)H that is a result of enzymatic or heat-dependent hydration.</text>
</comment>
<feature type="binding site" evidence="17">
    <location>
        <position position="417"/>
    </location>
    <ligand>
        <name>(6S)-NADPHX</name>
        <dbReference type="ChEBI" id="CHEBI:64076"/>
    </ligand>
</feature>
<dbReference type="PROSITE" id="PS01050">
    <property type="entry name" value="YJEF_C_2"/>
    <property type="match status" value="1"/>
</dbReference>
<dbReference type="EC" id="4.2.1.136" evidence="19"/>
<feature type="binding site" evidence="18">
    <location>
        <begin position="124"/>
        <end position="130"/>
    </location>
    <ligand>
        <name>(6S)-NADPHX</name>
        <dbReference type="ChEBI" id="CHEBI:64076"/>
    </ligand>
</feature>
<evidence type="ECO:0000313" key="23">
    <source>
        <dbReference type="Proteomes" id="UP001589693"/>
    </source>
</evidence>
<comment type="subunit">
    <text evidence="17">Homotetramer.</text>
</comment>
<keyword evidence="7 17" id="KW-0067">ATP-binding</keyword>
<evidence type="ECO:0000256" key="6">
    <source>
        <dbReference type="ARBA" id="ARBA00022741"/>
    </source>
</evidence>
<evidence type="ECO:0000256" key="8">
    <source>
        <dbReference type="ARBA" id="ARBA00022857"/>
    </source>
</evidence>
<comment type="similarity">
    <text evidence="3 19">In the N-terminal section; belongs to the NnrE/AIBP family.</text>
</comment>
<evidence type="ECO:0000256" key="16">
    <source>
        <dbReference type="ARBA" id="ARBA00049209"/>
    </source>
</evidence>
<dbReference type="HAMAP" id="MF_01965">
    <property type="entry name" value="NADHX_dehydratase"/>
    <property type="match status" value="1"/>
</dbReference>
<comment type="caution">
    <text evidence="22">The sequence shown here is derived from an EMBL/GenBank/DDBJ whole genome shotgun (WGS) entry which is preliminary data.</text>
</comment>
<comment type="catalytic activity">
    <reaction evidence="16 17 19">
        <text>(6S)-NADPHX + ADP = AMP + phosphate + NADPH + H(+)</text>
        <dbReference type="Rhea" id="RHEA:32235"/>
        <dbReference type="ChEBI" id="CHEBI:15378"/>
        <dbReference type="ChEBI" id="CHEBI:43474"/>
        <dbReference type="ChEBI" id="CHEBI:57783"/>
        <dbReference type="ChEBI" id="CHEBI:64076"/>
        <dbReference type="ChEBI" id="CHEBI:456215"/>
        <dbReference type="ChEBI" id="CHEBI:456216"/>
        <dbReference type="EC" id="4.2.1.136"/>
    </reaction>
</comment>
<keyword evidence="23" id="KW-1185">Reference proteome</keyword>
<evidence type="ECO:0000259" key="21">
    <source>
        <dbReference type="PROSITE" id="PS51385"/>
    </source>
</evidence>
<dbReference type="PROSITE" id="PS51385">
    <property type="entry name" value="YJEF_N"/>
    <property type="match status" value="1"/>
</dbReference>
<evidence type="ECO:0000256" key="11">
    <source>
        <dbReference type="ARBA" id="ARBA00023235"/>
    </source>
</evidence>
<dbReference type="Proteomes" id="UP001589693">
    <property type="component" value="Unassembled WGS sequence"/>
</dbReference>
<feature type="binding site" evidence="18">
    <location>
        <position position="150"/>
    </location>
    <ligand>
        <name>(6S)-NADPHX</name>
        <dbReference type="ChEBI" id="CHEBI:64076"/>
    </ligand>
</feature>
<comment type="catalytic activity">
    <reaction evidence="2 18 19">
        <text>(6R)-NADPHX = (6S)-NADPHX</text>
        <dbReference type="Rhea" id="RHEA:32227"/>
        <dbReference type="ChEBI" id="CHEBI:64076"/>
        <dbReference type="ChEBI" id="CHEBI:64077"/>
        <dbReference type="EC" id="5.1.99.6"/>
    </reaction>
</comment>
<evidence type="ECO:0000256" key="17">
    <source>
        <dbReference type="HAMAP-Rule" id="MF_01965"/>
    </source>
</evidence>
<dbReference type="PIRSF" id="PIRSF017184">
    <property type="entry name" value="Nnr"/>
    <property type="match status" value="1"/>
</dbReference>
<proteinExistence type="inferred from homology"/>
<keyword evidence="5 18" id="KW-0479">Metal-binding</keyword>
<evidence type="ECO:0000256" key="12">
    <source>
        <dbReference type="ARBA" id="ARBA00023239"/>
    </source>
</evidence>
<dbReference type="CDD" id="cd01171">
    <property type="entry name" value="YXKO-related"/>
    <property type="match status" value="1"/>
</dbReference>
<keyword evidence="8 17" id="KW-0521">NADP</keyword>
<feature type="domain" description="YjeF N-terminal" evidence="21">
    <location>
        <begin position="10"/>
        <end position="207"/>
    </location>
</feature>
<feature type="binding site" evidence="18">
    <location>
        <position position="153"/>
    </location>
    <ligand>
        <name>K(+)</name>
        <dbReference type="ChEBI" id="CHEBI:29103"/>
    </ligand>
</feature>
<dbReference type="InterPro" id="IPR036652">
    <property type="entry name" value="YjeF_N_dom_sf"/>
</dbReference>
<feature type="binding site" evidence="18">
    <location>
        <position position="120"/>
    </location>
    <ligand>
        <name>K(+)</name>
        <dbReference type="ChEBI" id="CHEBI:29103"/>
    </ligand>
</feature>
<feature type="binding site" evidence="17">
    <location>
        <position position="302"/>
    </location>
    <ligand>
        <name>(6S)-NADPHX</name>
        <dbReference type="ChEBI" id="CHEBI:64076"/>
    </ligand>
</feature>
<keyword evidence="6 17" id="KW-0547">Nucleotide-binding</keyword>
<keyword evidence="12 17" id="KW-0456">Lyase</keyword>
<evidence type="ECO:0000256" key="2">
    <source>
        <dbReference type="ARBA" id="ARBA00000909"/>
    </source>
</evidence>
<evidence type="ECO:0000256" key="9">
    <source>
        <dbReference type="ARBA" id="ARBA00022958"/>
    </source>
</evidence>
<sequence>MKGVWTTDHVREAENRLLARVPDGSLMRKAAFGLATVALRMLAPRVTGRRVTLLVGAGNNGGDALWAGAFLRRRGVAVTAVLLAPDRAHPEGLAALRKTGGRVITEDAREAVRAADLVIDGIVGLSARGPLRPAAAELVEQVSAPVLAVDLPSGVEPDTGAVNGPAVTATATVTFGCHKPVHVLGEGAKRCGEVHLVDIGLRPELGEPDITVLEHADVGRLWPVPGPTDDKYTQGVTGISAGSSAYPGAAWLSTGAATLATSGMVRYAGPAAEAIRASWPEVITTGSVADAGRVQAWVVGPGMGTGASAKEVLAQVLEAEVPVCADADAITLLAKHEDLWDARDPATPMVLTPHDREFARLAGEVGDDRVAAALRAAKRFGVVVLLKGHSTVVAAPDGRALVNPARSSWAATAGSGDVLSGLIGSLLASGMDPWLAAGCAAMAHELAGELAAEGAPIPAGALLRQVPDAIRVLRAAAEPVTP</sequence>
<dbReference type="PANTHER" id="PTHR12592:SF0">
    <property type="entry name" value="ATP-DEPENDENT (S)-NAD(P)H-HYDRATE DEHYDRATASE"/>
    <property type="match status" value="1"/>
</dbReference>
<evidence type="ECO:0000313" key="22">
    <source>
        <dbReference type="EMBL" id="MFB9907106.1"/>
    </source>
</evidence>
<dbReference type="RefSeq" id="WP_377856667.1">
    <property type="nucleotide sequence ID" value="NZ_JBHLZU010000020.1"/>
</dbReference>
<keyword evidence="10 17" id="KW-0520">NAD</keyword>
<dbReference type="SUPFAM" id="SSF64153">
    <property type="entry name" value="YjeF N-terminal domain-like"/>
    <property type="match status" value="1"/>
</dbReference>
<keyword evidence="13" id="KW-0511">Multifunctional enzyme</keyword>
<name>A0ABV6A1S8_9PSEU</name>
<dbReference type="Gene3D" id="3.40.1190.20">
    <property type="match status" value="1"/>
</dbReference>
<comment type="function">
    <text evidence="18">Catalyzes the epimerization of the S- and R-forms of NAD(P)HX, a damaged form of NAD(P)H that is a result of enzymatic or heat-dependent hydration. This is a prerequisite for the S-specific NAD(P)H-hydrate dehydratase to allow the repair of both epimers of NAD(P)HX.</text>
</comment>
<organism evidence="22 23">
    <name type="scientific">Allokutzneria oryzae</name>
    <dbReference type="NCBI Taxonomy" id="1378989"/>
    <lineage>
        <taxon>Bacteria</taxon>
        <taxon>Bacillati</taxon>
        <taxon>Actinomycetota</taxon>
        <taxon>Actinomycetes</taxon>
        <taxon>Pseudonocardiales</taxon>
        <taxon>Pseudonocardiaceae</taxon>
        <taxon>Allokutzneria</taxon>
    </lineage>
</organism>
<comment type="caution">
    <text evidence="18">Lacks conserved residue(s) required for the propagation of feature annotation.</text>
</comment>
<dbReference type="PANTHER" id="PTHR12592">
    <property type="entry name" value="ATP-DEPENDENT (S)-NAD(P)H-HYDRATE DEHYDRATASE FAMILY MEMBER"/>
    <property type="match status" value="1"/>
</dbReference>
<dbReference type="PROSITE" id="PS51383">
    <property type="entry name" value="YJEF_C_3"/>
    <property type="match status" value="1"/>
</dbReference>
<dbReference type="Pfam" id="PF01256">
    <property type="entry name" value="Carb_kinase"/>
    <property type="match status" value="1"/>
</dbReference>
<comment type="similarity">
    <text evidence="18">Belongs to the NnrE/AIBP family.</text>
</comment>
<evidence type="ECO:0000256" key="15">
    <source>
        <dbReference type="ARBA" id="ARBA00048238"/>
    </source>
</evidence>
<dbReference type="SUPFAM" id="SSF53613">
    <property type="entry name" value="Ribokinase-like"/>
    <property type="match status" value="1"/>
</dbReference>
<comment type="cofactor">
    <cofactor evidence="17">
        <name>Mg(2+)</name>
        <dbReference type="ChEBI" id="CHEBI:18420"/>
    </cofactor>
</comment>
<dbReference type="NCBIfam" id="TIGR00196">
    <property type="entry name" value="yjeF_cterm"/>
    <property type="match status" value="1"/>
</dbReference>
<feature type="domain" description="YjeF C-terminal" evidence="20">
    <location>
        <begin position="214"/>
        <end position="473"/>
    </location>
</feature>
<comment type="cofactor">
    <cofactor evidence="18 19">
        <name>K(+)</name>
        <dbReference type="ChEBI" id="CHEBI:29103"/>
    </cofactor>
    <text evidence="18 19">Binds 1 potassium ion per subunit.</text>
</comment>
<evidence type="ECO:0000259" key="20">
    <source>
        <dbReference type="PROSITE" id="PS51383"/>
    </source>
</evidence>
<dbReference type="NCBIfam" id="TIGR00197">
    <property type="entry name" value="yjeF_nterm"/>
    <property type="match status" value="1"/>
</dbReference>
<dbReference type="InterPro" id="IPR030677">
    <property type="entry name" value="Nnr"/>
</dbReference>
<feature type="binding site" evidence="17">
    <location>
        <position position="249"/>
    </location>
    <ligand>
        <name>(6S)-NADPHX</name>
        <dbReference type="ChEBI" id="CHEBI:64076"/>
    </ligand>
</feature>
<feature type="binding site" evidence="17">
    <location>
        <begin position="387"/>
        <end position="391"/>
    </location>
    <ligand>
        <name>AMP</name>
        <dbReference type="ChEBI" id="CHEBI:456215"/>
    </ligand>
</feature>
<accession>A0ABV6A1S8</accession>
<evidence type="ECO:0000256" key="14">
    <source>
        <dbReference type="ARBA" id="ARBA00025153"/>
    </source>
</evidence>
<dbReference type="HAMAP" id="MF_01966">
    <property type="entry name" value="NADHX_epimerase"/>
    <property type="match status" value="1"/>
</dbReference>
<reference evidence="22 23" key="1">
    <citation type="submission" date="2024-09" db="EMBL/GenBank/DDBJ databases">
        <authorList>
            <person name="Sun Q."/>
            <person name="Mori K."/>
        </authorList>
    </citation>
    <scope>NUCLEOTIDE SEQUENCE [LARGE SCALE GENOMIC DNA]</scope>
    <source>
        <strain evidence="22 23">TBRC 7907</strain>
    </source>
</reference>
<evidence type="ECO:0000256" key="4">
    <source>
        <dbReference type="ARBA" id="ARBA00009524"/>
    </source>
</evidence>
<dbReference type="Gene3D" id="3.40.50.10260">
    <property type="entry name" value="YjeF N-terminal domain"/>
    <property type="match status" value="1"/>
</dbReference>
<dbReference type="InterPro" id="IPR004443">
    <property type="entry name" value="YjeF_N_dom"/>
</dbReference>
<comment type="similarity">
    <text evidence="4 19">In the C-terminal section; belongs to the NnrD/CARKD family.</text>
</comment>
<evidence type="ECO:0000256" key="7">
    <source>
        <dbReference type="ARBA" id="ARBA00022840"/>
    </source>
</evidence>
<evidence type="ECO:0000256" key="10">
    <source>
        <dbReference type="ARBA" id="ARBA00023027"/>
    </source>
</evidence>
<comment type="function">
    <text evidence="17">Catalyzes the dehydration of the S-form of NAD(P)HX at the expense of ADP, which is converted to AMP. Together with NAD(P)HX epimerase, which catalyzes the epimerization of the S- and R-forms, the enzyme allows the repair of both epimers of NAD(P)HX, a damaged form of NAD(P)H that is a result of enzymatic or heat-dependent hydration.</text>
</comment>
<keyword evidence="11 18" id="KW-0413">Isomerase</keyword>
<feature type="binding site" evidence="17">
    <location>
        <position position="416"/>
    </location>
    <ligand>
        <name>AMP</name>
        <dbReference type="ChEBI" id="CHEBI:456215"/>
    </ligand>
</feature>
<evidence type="ECO:0000256" key="18">
    <source>
        <dbReference type="HAMAP-Rule" id="MF_01966"/>
    </source>
</evidence>
<dbReference type="Pfam" id="PF03853">
    <property type="entry name" value="YjeF_N"/>
    <property type="match status" value="1"/>
</dbReference>
<evidence type="ECO:0000256" key="13">
    <source>
        <dbReference type="ARBA" id="ARBA00023268"/>
    </source>
</evidence>
<dbReference type="InterPro" id="IPR029056">
    <property type="entry name" value="Ribokinase-like"/>
</dbReference>
<evidence type="ECO:0000256" key="1">
    <source>
        <dbReference type="ARBA" id="ARBA00000013"/>
    </source>
</evidence>
<gene>
    <name evidence="17" type="primary">nnrD</name>
    <name evidence="18" type="synonym">nnrE</name>
    <name evidence="22" type="ORF">ACFFQA_24490</name>
</gene>
<dbReference type="InterPro" id="IPR017953">
    <property type="entry name" value="Carbohydrate_kinase_pred_CS"/>
</dbReference>
<evidence type="ECO:0000256" key="5">
    <source>
        <dbReference type="ARBA" id="ARBA00022723"/>
    </source>
</evidence>
<comment type="catalytic activity">
    <reaction evidence="1 18 19">
        <text>(6R)-NADHX = (6S)-NADHX</text>
        <dbReference type="Rhea" id="RHEA:32215"/>
        <dbReference type="ChEBI" id="CHEBI:64074"/>
        <dbReference type="ChEBI" id="CHEBI:64075"/>
        <dbReference type="EC" id="5.1.99.6"/>
    </reaction>
</comment>